<keyword evidence="2" id="KW-1185">Reference proteome</keyword>
<sequence>MPSSFLWVRVIIRYTLEYITSHLHTHQKSMKVQTSKGNYLTNLAVRTELVDFDGDEGSWERNMDDLILRAAILPDSYWLRSYWDAGIPALFIQDFYESEINSAAETLQVRRDIIYLGRRTLAR</sequence>
<protein>
    <submittedName>
        <fullName evidence="1">Uncharacterized protein</fullName>
    </submittedName>
</protein>
<gene>
    <name evidence="1" type="ORF">WOLCODRAFT_148027</name>
</gene>
<organism evidence="1 2">
    <name type="scientific">Wolfiporia cocos (strain MD-104)</name>
    <name type="common">Brown rot fungus</name>
    <dbReference type="NCBI Taxonomy" id="742152"/>
    <lineage>
        <taxon>Eukaryota</taxon>
        <taxon>Fungi</taxon>
        <taxon>Dikarya</taxon>
        <taxon>Basidiomycota</taxon>
        <taxon>Agaricomycotina</taxon>
        <taxon>Agaricomycetes</taxon>
        <taxon>Polyporales</taxon>
        <taxon>Phaeolaceae</taxon>
        <taxon>Wolfiporia</taxon>
    </lineage>
</organism>
<evidence type="ECO:0000313" key="2">
    <source>
        <dbReference type="Proteomes" id="UP000218811"/>
    </source>
</evidence>
<dbReference type="Gene3D" id="3.40.50.1010">
    <property type="entry name" value="5'-nuclease"/>
    <property type="match status" value="1"/>
</dbReference>
<dbReference type="OrthoDB" id="2017974at2759"/>
<dbReference type="Proteomes" id="UP000218811">
    <property type="component" value="Unassembled WGS sequence"/>
</dbReference>
<accession>A0A2H3IW47</accession>
<reference evidence="1 2" key="1">
    <citation type="journal article" date="2012" name="Science">
        <title>The Paleozoic origin of enzymatic lignin decomposition reconstructed from 31 fungal genomes.</title>
        <authorList>
            <person name="Floudas D."/>
            <person name="Binder M."/>
            <person name="Riley R."/>
            <person name="Barry K."/>
            <person name="Blanchette R.A."/>
            <person name="Henrissat B."/>
            <person name="Martinez A.T."/>
            <person name="Otillar R."/>
            <person name="Spatafora J.W."/>
            <person name="Yadav J.S."/>
            <person name="Aerts A."/>
            <person name="Benoit I."/>
            <person name="Boyd A."/>
            <person name="Carlson A."/>
            <person name="Copeland A."/>
            <person name="Coutinho P.M."/>
            <person name="de Vries R.P."/>
            <person name="Ferreira P."/>
            <person name="Findley K."/>
            <person name="Foster B."/>
            <person name="Gaskell J."/>
            <person name="Glotzer D."/>
            <person name="Gorecki P."/>
            <person name="Heitman J."/>
            <person name="Hesse C."/>
            <person name="Hori C."/>
            <person name="Igarashi K."/>
            <person name="Jurgens J.A."/>
            <person name="Kallen N."/>
            <person name="Kersten P."/>
            <person name="Kohler A."/>
            <person name="Kuees U."/>
            <person name="Kumar T.K.A."/>
            <person name="Kuo A."/>
            <person name="LaButti K."/>
            <person name="Larrondo L.F."/>
            <person name="Lindquist E."/>
            <person name="Ling A."/>
            <person name="Lombard V."/>
            <person name="Lucas S."/>
            <person name="Lundell T."/>
            <person name="Martin R."/>
            <person name="McLaughlin D.J."/>
            <person name="Morgenstern I."/>
            <person name="Morin E."/>
            <person name="Murat C."/>
            <person name="Nagy L.G."/>
            <person name="Nolan M."/>
            <person name="Ohm R.A."/>
            <person name="Patyshakuliyeva A."/>
            <person name="Rokas A."/>
            <person name="Ruiz-Duenas F.J."/>
            <person name="Sabat G."/>
            <person name="Salamov A."/>
            <person name="Samejima M."/>
            <person name="Schmutz J."/>
            <person name="Slot J.C."/>
            <person name="St John F."/>
            <person name="Stenlid J."/>
            <person name="Sun H."/>
            <person name="Sun S."/>
            <person name="Syed K."/>
            <person name="Tsang A."/>
            <person name="Wiebenga A."/>
            <person name="Young D."/>
            <person name="Pisabarro A."/>
            <person name="Eastwood D.C."/>
            <person name="Martin F."/>
            <person name="Cullen D."/>
            <person name="Grigoriev I.V."/>
            <person name="Hibbett D.S."/>
        </authorList>
    </citation>
    <scope>NUCLEOTIDE SEQUENCE [LARGE SCALE GENOMIC DNA]</scope>
    <source>
        <strain evidence="1 2">MD-104</strain>
    </source>
</reference>
<name>A0A2H3IW47_WOLCO</name>
<dbReference type="EMBL" id="KB467831">
    <property type="protein sequence ID" value="PCH33961.1"/>
    <property type="molecule type" value="Genomic_DNA"/>
</dbReference>
<dbReference type="STRING" id="742152.A0A2H3IW47"/>
<proteinExistence type="predicted"/>
<dbReference type="AlphaFoldDB" id="A0A2H3IW47"/>
<evidence type="ECO:0000313" key="1">
    <source>
        <dbReference type="EMBL" id="PCH33961.1"/>
    </source>
</evidence>